<evidence type="ECO:0000256" key="1">
    <source>
        <dbReference type="SAM" id="MobiDB-lite"/>
    </source>
</evidence>
<gene>
    <name evidence="2" type="primary">AVEN_113434_1</name>
    <name evidence="2" type="ORF">NPIL_451941</name>
</gene>
<evidence type="ECO:0000313" key="2">
    <source>
        <dbReference type="EMBL" id="GFU02979.1"/>
    </source>
</evidence>
<feature type="compositionally biased region" description="Polar residues" evidence="1">
    <location>
        <begin position="1301"/>
        <end position="1310"/>
    </location>
</feature>
<keyword evidence="3" id="KW-1185">Reference proteome</keyword>
<feature type="compositionally biased region" description="Basic and acidic residues" evidence="1">
    <location>
        <begin position="1184"/>
        <end position="1194"/>
    </location>
</feature>
<accession>A0A8X6UER9</accession>
<feature type="compositionally biased region" description="Basic and acidic residues" evidence="1">
    <location>
        <begin position="1258"/>
        <end position="1288"/>
    </location>
</feature>
<reference evidence="2" key="1">
    <citation type="submission" date="2020-08" db="EMBL/GenBank/DDBJ databases">
        <title>Multicomponent nature underlies the extraordinary mechanical properties of spider dragline silk.</title>
        <authorList>
            <person name="Kono N."/>
            <person name="Nakamura H."/>
            <person name="Mori M."/>
            <person name="Yoshida Y."/>
            <person name="Ohtoshi R."/>
            <person name="Malay A.D."/>
            <person name="Moran D.A.P."/>
            <person name="Tomita M."/>
            <person name="Numata K."/>
            <person name="Arakawa K."/>
        </authorList>
    </citation>
    <scope>NUCLEOTIDE SEQUENCE</scope>
</reference>
<feature type="compositionally biased region" description="Polar residues" evidence="1">
    <location>
        <begin position="1216"/>
        <end position="1232"/>
    </location>
</feature>
<dbReference type="EMBL" id="BMAW01076762">
    <property type="protein sequence ID" value="GFU02979.1"/>
    <property type="molecule type" value="Genomic_DNA"/>
</dbReference>
<feature type="region of interest" description="Disordered" evidence="1">
    <location>
        <begin position="1252"/>
        <end position="1310"/>
    </location>
</feature>
<feature type="compositionally biased region" description="Polar residues" evidence="1">
    <location>
        <begin position="1112"/>
        <end position="1127"/>
    </location>
</feature>
<feature type="region of interest" description="Disordered" evidence="1">
    <location>
        <begin position="1086"/>
        <end position="1127"/>
    </location>
</feature>
<feature type="compositionally biased region" description="Low complexity" evidence="1">
    <location>
        <begin position="1089"/>
        <end position="1104"/>
    </location>
</feature>
<protein>
    <submittedName>
        <fullName evidence="2">Uncharacterized protein</fullName>
    </submittedName>
</protein>
<feature type="compositionally biased region" description="Basic residues" evidence="1">
    <location>
        <begin position="547"/>
        <end position="562"/>
    </location>
</feature>
<dbReference type="Proteomes" id="UP000887013">
    <property type="component" value="Unassembled WGS sequence"/>
</dbReference>
<comment type="caution">
    <text evidence="2">The sequence shown here is derived from an EMBL/GenBank/DDBJ whole genome shotgun (WGS) entry which is preliminary data.</text>
</comment>
<feature type="region of interest" description="Disordered" evidence="1">
    <location>
        <begin position="532"/>
        <end position="562"/>
    </location>
</feature>
<feature type="compositionally biased region" description="Low complexity" evidence="1">
    <location>
        <begin position="532"/>
        <end position="546"/>
    </location>
</feature>
<organism evidence="2 3">
    <name type="scientific">Nephila pilipes</name>
    <name type="common">Giant wood spider</name>
    <name type="synonym">Nephila maculata</name>
    <dbReference type="NCBI Taxonomy" id="299642"/>
    <lineage>
        <taxon>Eukaryota</taxon>
        <taxon>Metazoa</taxon>
        <taxon>Ecdysozoa</taxon>
        <taxon>Arthropoda</taxon>
        <taxon>Chelicerata</taxon>
        <taxon>Arachnida</taxon>
        <taxon>Araneae</taxon>
        <taxon>Araneomorphae</taxon>
        <taxon>Entelegynae</taxon>
        <taxon>Araneoidea</taxon>
        <taxon>Nephilidae</taxon>
        <taxon>Nephila</taxon>
    </lineage>
</organism>
<proteinExistence type="predicted"/>
<sequence length="1310" mass="149994">MQNTMKTLVFSKEIKKRQKHFPWLKIFSKNLLKSFPHYKETLKYLVDNVEKELKNLSVDDHSKIKTQALFETINELFLHFWWKIRWVNKHRWKKKIDAPFSYYCNDFTKCVAKLLYYLIYLGIILSKGVCNSIWINRILQAINFFPSGDDIVYSSLLQLHNLKEKHCHIFMEILKHVLCTEIPLYISEPTAYLKSMILYDMLRNFIEDATAKAVVISTAAKIRPPSNIIPWLASININLDSDKNIMDQLFKEKSNYCSQKLFEAFLDPGLYCKHDSFSKVSENIKEQDKNKYNNEKDKLSSKIFNSQRVSYKVRKTSKKKSKLNRDPDKTFVNKGNGSDELSCANAVSFSDIKSQIKDTSRIKKISKRLKYFEEQNVSSTIENNFQKCKEKQKFRNVIKRKSKSSSSINLSVQRTKNHSVDVRNSNASELDEIKNLNSSNIDDQQIPDKHSKQCSSNVIKPSETFIIKSNFLDKHSVNITPVLHNPVLGDVNNNGIHAVSKEAINNCLSFDLDMSKEEDGIAQSTIKVQHNGDGNNNVNFKSNSNKTLRHNKRTKSHFSPQKRVKQRVADQALNIANMSYLTDQSSTSKQVKKPRKCKKSKEKNNTIRSDENLYIEQVSNTSDLNISNAKINEITYLNVLSNFLSNHGDCLSKENEFIDGSASGNSICTCNSDFNSYEIQQQNSELQKEFSSDEQIKQKPVLQNSDVADENFVTDKTTSSKPLKKFNFKINENPLTEDHLGIEIISEIGDIGVQMIGRDVNKKILLCDSSHLLPSQGNSTIQEKEFVEKNAFHTQNALVCNDDQCEFTHTSKNSIYHQTSEVSAHQDEESIDFILSSNEENQHKLNETSYAVFEDIRKAQNNLLDTNNQNNVLNNFDFQHHIRNKMPENNINSQNRNLNYTQLISDIYNGAKHETNIKHSQTDINPTSRNSSICFNSNNDFNFGLQNTNQEYLMTPTTSSTMEKSFTEYRGDSLLNISISKPDTLQNNNSSNCRSGDRVVTNINLISNRYGYDLNCVLHNNCKSKDAVLVNRASGIDSPKVTVTVSVDSRSEMDQQIKLLSRNIDCIEKSSQLTGTVNELNIPSDCERNMNPNSPKVKNKSNLSSKKDSHCNKTTIDSNSSPSYVISTPKNSFKKRYQTCSARKSKYLTQHCLENINECTSSEFDLNTEETINISVDKIEEKEKLSKRNTKEVDSDQNTGYRIYSDTSSDEGIEHSFNTNKETSSSFTPSQKNSMSFFKNCKRKLILAEPHLHSRKKTCGDESHKSSTRTASEKKNQTKRNDPLEKYANHTYNLRKRKPATSPTKYSCLL</sequence>
<feature type="region of interest" description="Disordered" evidence="1">
    <location>
        <begin position="1184"/>
        <end position="1232"/>
    </location>
</feature>
<feature type="compositionally biased region" description="Basic residues" evidence="1">
    <location>
        <begin position="590"/>
        <end position="601"/>
    </location>
</feature>
<evidence type="ECO:0000313" key="3">
    <source>
        <dbReference type="Proteomes" id="UP000887013"/>
    </source>
</evidence>
<name>A0A8X6UER9_NEPPI</name>
<dbReference type="OrthoDB" id="6437910at2759"/>
<feature type="region of interest" description="Disordered" evidence="1">
    <location>
        <begin position="584"/>
        <end position="605"/>
    </location>
</feature>